<accession>A0A239BL28</accession>
<dbReference type="GO" id="GO:0005737">
    <property type="term" value="C:cytoplasm"/>
    <property type="evidence" value="ECO:0007669"/>
    <property type="project" value="TreeGrafter"/>
</dbReference>
<dbReference type="Proteomes" id="UP000198281">
    <property type="component" value="Unassembled WGS sequence"/>
</dbReference>
<dbReference type="PANTHER" id="PTHR30143:SF0">
    <property type="entry name" value="2-KETO-4-PENTENOATE HYDRATASE"/>
    <property type="match status" value="1"/>
</dbReference>
<keyword evidence="4" id="KW-1185">Reference proteome</keyword>
<dbReference type="InterPro" id="IPR036663">
    <property type="entry name" value="Fumarylacetoacetase_C_sf"/>
</dbReference>
<proteinExistence type="predicted"/>
<dbReference type="EMBL" id="FZOS01000001">
    <property type="protein sequence ID" value="SNS08576.1"/>
    <property type="molecule type" value="Genomic_DNA"/>
</dbReference>
<dbReference type="SUPFAM" id="SSF56529">
    <property type="entry name" value="FAH"/>
    <property type="match status" value="1"/>
</dbReference>
<evidence type="ECO:0000256" key="1">
    <source>
        <dbReference type="ARBA" id="ARBA00023239"/>
    </source>
</evidence>
<protein>
    <submittedName>
        <fullName evidence="3">2-oxopent-4-enoate/cis-2-oxohex-4-enoate hydratase</fullName>
    </submittedName>
</protein>
<dbReference type="Gene3D" id="3.90.850.10">
    <property type="entry name" value="Fumarylacetoacetase-like, C-terminal domain"/>
    <property type="match status" value="1"/>
</dbReference>
<evidence type="ECO:0000313" key="4">
    <source>
        <dbReference type="Proteomes" id="UP000198281"/>
    </source>
</evidence>
<organism evidence="3 4">
    <name type="scientific">Edaphosphingomonas laterariae</name>
    <dbReference type="NCBI Taxonomy" id="861865"/>
    <lineage>
        <taxon>Bacteria</taxon>
        <taxon>Pseudomonadati</taxon>
        <taxon>Pseudomonadota</taxon>
        <taxon>Alphaproteobacteria</taxon>
        <taxon>Sphingomonadales</taxon>
        <taxon>Rhizorhabdaceae</taxon>
        <taxon>Edaphosphingomonas</taxon>
    </lineage>
</organism>
<sequence>MSKAEQYGQELYEALRERRTVTPLMARDASLTIDDAYAISLDALARRQADGEKVVGKKIGVTSKAVQDMLGVHQPDFGFLTDRMWIEGDIDIAANGLIQPRAEAEIAFILKSDLNGPGITAEDVLAATESIAPCFEIVDSRIHDWKIGIVDTVADNASCGVFVLGDARVDPRDFDLPALHVTVTKNGEPLSEGYGSAVQGSPLQAVAWLANTLGAHGVTLNAGDVILSGSLVPLAPAVAGDVFEMELHGIGRCTARFV</sequence>
<dbReference type="Pfam" id="PF01557">
    <property type="entry name" value="FAA_hydrolase"/>
    <property type="match status" value="1"/>
</dbReference>
<dbReference type="AlphaFoldDB" id="A0A239BL28"/>
<dbReference type="InterPro" id="IPR050772">
    <property type="entry name" value="Hydratase-Decarb/MhpD_sf"/>
</dbReference>
<dbReference type="OrthoDB" id="9792137at2"/>
<evidence type="ECO:0000313" key="3">
    <source>
        <dbReference type="EMBL" id="SNS08576.1"/>
    </source>
</evidence>
<dbReference type="InterPro" id="IPR011234">
    <property type="entry name" value="Fumarylacetoacetase-like_C"/>
</dbReference>
<reference evidence="4" key="1">
    <citation type="submission" date="2017-06" db="EMBL/GenBank/DDBJ databases">
        <authorList>
            <person name="Varghese N."/>
            <person name="Submissions S."/>
        </authorList>
    </citation>
    <scope>NUCLEOTIDE SEQUENCE [LARGE SCALE GENOMIC DNA]</scope>
    <source>
        <strain evidence="4">LNB2</strain>
    </source>
</reference>
<gene>
    <name evidence="3" type="ORF">SAMN06295912_101248</name>
</gene>
<feature type="domain" description="Fumarylacetoacetase-like C-terminal" evidence="2">
    <location>
        <begin position="98"/>
        <end position="257"/>
    </location>
</feature>
<dbReference type="PANTHER" id="PTHR30143">
    <property type="entry name" value="ACID HYDRATASE"/>
    <property type="match status" value="1"/>
</dbReference>
<dbReference type="RefSeq" id="WP_089217765.1">
    <property type="nucleotide sequence ID" value="NZ_FZOS01000001.1"/>
</dbReference>
<name>A0A239BL28_9SPHN</name>
<keyword evidence="1" id="KW-0456">Lyase</keyword>
<evidence type="ECO:0000259" key="2">
    <source>
        <dbReference type="Pfam" id="PF01557"/>
    </source>
</evidence>
<dbReference type="GO" id="GO:0008684">
    <property type="term" value="F:2-oxopent-4-enoate hydratase activity"/>
    <property type="evidence" value="ECO:0007669"/>
    <property type="project" value="TreeGrafter"/>
</dbReference>